<sequence length="126" mass="13613">MINEVAVRIARPCTDLAAAERFYVHGLGLDLPHRIAANGPEEHDLVILGWRHAAWHLELVGGPNLTTRPAPTSEDLLVLYLGAPVDEALVARLEQAGGSVVPQGAYRDRFGVTVRDPDVGHCLPPL</sequence>
<dbReference type="SUPFAM" id="SSF54593">
    <property type="entry name" value="Glyoxalase/Bleomycin resistance protein/Dihydroxybiphenyl dioxygenase"/>
    <property type="match status" value="1"/>
</dbReference>
<proteinExistence type="predicted"/>
<evidence type="ECO:0000313" key="3">
    <source>
        <dbReference type="Proteomes" id="UP001582793"/>
    </source>
</evidence>
<dbReference type="Gene3D" id="3.10.180.10">
    <property type="entry name" value="2,3-Dihydroxybiphenyl 1,2-Dioxygenase, domain 1"/>
    <property type="match status" value="1"/>
</dbReference>
<dbReference type="InterPro" id="IPR058998">
    <property type="entry name" value="YycE-like_N"/>
</dbReference>
<evidence type="ECO:0000313" key="2">
    <source>
        <dbReference type="EMBL" id="MFB6391875.1"/>
    </source>
</evidence>
<keyword evidence="3" id="KW-1185">Reference proteome</keyword>
<dbReference type="EMBL" id="JBCGDC010000004">
    <property type="protein sequence ID" value="MFB6391875.1"/>
    <property type="molecule type" value="Genomic_DNA"/>
</dbReference>
<accession>A0ABV5CIZ2</accession>
<dbReference type="CDD" id="cd06587">
    <property type="entry name" value="VOC"/>
    <property type="match status" value="1"/>
</dbReference>
<protein>
    <submittedName>
        <fullName evidence="2">VOC family protein</fullName>
    </submittedName>
</protein>
<comment type="caution">
    <text evidence="2">The sequence shown here is derived from an EMBL/GenBank/DDBJ whole genome shotgun (WGS) entry which is preliminary data.</text>
</comment>
<dbReference type="Pfam" id="PF22658">
    <property type="entry name" value="YycE-like_N"/>
    <property type="match status" value="1"/>
</dbReference>
<gene>
    <name evidence="2" type="ORF">AAFH96_01985</name>
</gene>
<dbReference type="Proteomes" id="UP001582793">
    <property type="component" value="Unassembled WGS sequence"/>
</dbReference>
<feature type="domain" description="YycE-like N-terminal" evidence="1">
    <location>
        <begin position="7"/>
        <end position="59"/>
    </location>
</feature>
<reference evidence="2 3" key="1">
    <citation type="submission" date="2024-04" db="EMBL/GenBank/DDBJ databases">
        <title>Polymorphospora sp. isolated from Baiyangdian Lake in Xiong'an New Area.</title>
        <authorList>
            <person name="Zhang X."/>
            <person name="Liu J."/>
        </authorList>
    </citation>
    <scope>NUCLEOTIDE SEQUENCE [LARGE SCALE GENOMIC DNA]</scope>
    <source>
        <strain evidence="2 3">2-325</strain>
    </source>
</reference>
<organism evidence="2 3">
    <name type="scientific">Polymorphospora lycopeni</name>
    <dbReference type="NCBI Taxonomy" id="3140240"/>
    <lineage>
        <taxon>Bacteria</taxon>
        <taxon>Bacillati</taxon>
        <taxon>Actinomycetota</taxon>
        <taxon>Actinomycetes</taxon>
        <taxon>Micromonosporales</taxon>
        <taxon>Micromonosporaceae</taxon>
        <taxon>Polymorphospora</taxon>
    </lineage>
</organism>
<dbReference type="RefSeq" id="WP_375732789.1">
    <property type="nucleotide sequence ID" value="NZ_JBCGDC010000004.1"/>
</dbReference>
<dbReference type="InterPro" id="IPR029068">
    <property type="entry name" value="Glyas_Bleomycin-R_OHBP_Dase"/>
</dbReference>
<evidence type="ECO:0000259" key="1">
    <source>
        <dbReference type="Pfam" id="PF22658"/>
    </source>
</evidence>
<name>A0ABV5CIZ2_9ACTN</name>